<dbReference type="SUPFAM" id="SSF48350">
    <property type="entry name" value="GTPase activation domain, GAP"/>
    <property type="match status" value="1"/>
</dbReference>
<dbReference type="Pfam" id="PF00307">
    <property type="entry name" value="CH"/>
    <property type="match status" value="1"/>
</dbReference>
<dbReference type="InterPro" id="IPR023152">
    <property type="entry name" value="RasGAP_CS"/>
</dbReference>
<evidence type="ECO:0000313" key="8">
    <source>
        <dbReference type="Proteomes" id="UP000694552"/>
    </source>
</evidence>
<dbReference type="Gene3D" id="1.20.5.190">
    <property type="match status" value="1"/>
</dbReference>
<dbReference type="FunFam" id="1.10.418.10:FF:000013">
    <property type="entry name" value="IQ motif containing GTPase activating protein 1"/>
    <property type="match status" value="1"/>
</dbReference>
<dbReference type="PROSITE" id="PS50021">
    <property type="entry name" value="CH"/>
    <property type="match status" value="1"/>
</dbReference>
<dbReference type="InterPro" id="IPR000593">
    <property type="entry name" value="RasGAP_C"/>
</dbReference>
<organism evidence="7 8">
    <name type="scientific">Otus sunia</name>
    <name type="common">Oriental scops-owl</name>
    <dbReference type="NCBI Taxonomy" id="257818"/>
    <lineage>
        <taxon>Eukaryota</taxon>
        <taxon>Metazoa</taxon>
        <taxon>Chordata</taxon>
        <taxon>Craniata</taxon>
        <taxon>Vertebrata</taxon>
        <taxon>Euteleostomi</taxon>
        <taxon>Archelosauria</taxon>
        <taxon>Archosauria</taxon>
        <taxon>Dinosauria</taxon>
        <taxon>Saurischia</taxon>
        <taxon>Theropoda</taxon>
        <taxon>Coelurosauria</taxon>
        <taxon>Aves</taxon>
        <taxon>Neognathae</taxon>
        <taxon>Neoaves</taxon>
        <taxon>Telluraves</taxon>
        <taxon>Strigiformes</taxon>
        <taxon>Strigidae</taxon>
        <taxon>Otus</taxon>
    </lineage>
</organism>
<dbReference type="GO" id="GO:0005096">
    <property type="term" value="F:GTPase activator activity"/>
    <property type="evidence" value="ECO:0007669"/>
    <property type="project" value="TreeGrafter"/>
</dbReference>
<dbReference type="PANTHER" id="PTHR14149:SF12">
    <property type="entry name" value="RAS GTPASE-ACTIVATING-LIKE PROTEIN IQGAP2"/>
    <property type="match status" value="1"/>
</dbReference>
<accession>A0A8C8BV73</accession>
<evidence type="ECO:0000256" key="1">
    <source>
        <dbReference type="ARBA" id="ARBA00022553"/>
    </source>
</evidence>
<dbReference type="InterPro" id="IPR008936">
    <property type="entry name" value="Rho_GTPase_activation_prot"/>
</dbReference>
<dbReference type="CDD" id="cd23767">
    <property type="entry name" value="IQCD"/>
    <property type="match status" value="1"/>
</dbReference>
<dbReference type="GO" id="GO:0005516">
    <property type="term" value="F:calmodulin binding"/>
    <property type="evidence" value="ECO:0007669"/>
    <property type="project" value="UniProtKB-KW"/>
</dbReference>
<protein>
    <submittedName>
        <fullName evidence="7">IQ motif containing GTPase activating protein 2</fullName>
    </submittedName>
</protein>
<dbReference type="InterPro" id="IPR000048">
    <property type="entry name" value="IQ_motif_EF-hand-BS"/>
</dbReference>
<dbReference type="InterPro" id="IPR001936">
    <property type="entry name" value="RasGAP_dom"/>
</dbReference>
<keyword evidence="2" id="KW-0677">Repeat</keyword>
<dbReference type="Pfam" id="PF00616">
    <property type="entry name" value="RasGAP"/>
    <property type="match status" value="1"/>
</dbReference>
<keyword evidence="8" id="KW-1185">Reference proteome</keyword>
<evidence type="ECO:0000256" key="3">
    <source>
        <dbReference type="ARBA" id="ARBA00022860"/>
    </source>
</evidence>
<reference evidence="7" key="2">
    <citation type="submission" date="2025-09" db="UniProtKB">
        <authorList>
            <consortium name="Ensembl"/>
        </authorList>
    </citation>
    <scope>IDENTIFICATION</scope>
</reference>
<dbReference type="PROSITE" id="PS50018">
    <property type="entry name" value="RAS_GTPASE_ACTIV_2"/>
    <property type="match status" value="1"/>
</dbReference>
<dbReference type="GO" id="GO:0005938">
    <property type="term" value="C:cell cortex"/>
    <property type="evidence" value="ECO:0007669"/>
    <property type="project" value="TreeGrafter"/>
</dbReference>
<keyword evidence="1" id="KW-0597">Phosphoprotein</keyword>
<keyword evidence="4" id="KW-0175">Coiled coil</keyword>
<evidence type="ECO:0000256" key="4">
    <source>
        <dbReference type="SAM" id="Coils"/>
    </source>
</evidence>
<reference evidence="7" key="1">
    <citation type="submission" date="2025-08" db="UniProtKB">
        <authorList>
            <consortium name="Ensembl"/>
        </authorList>
    </citation>
    <scope>IDENTIFICATION</scope>
</reference>
<name>A0A8C8BV73_9STRI</name>
<dbReference type="Gene3D" id="1.10.506.10">
    <property type="entry name" value="GTPase Activation - p120gap, domain 1"/>
    <property type="match status" value="1"/>
</dbReference>
<dbReference type="SMART" id="SM00323">
    <property type="entry name" value="RasGAP"/>
    <property type="match status" value="1"/>
</dbReference>
<feature type="domain" description="Ras-GAP" evidence="5">
    <location>
        <begin position="867"/>
        <end position="1100"/>
    </location>
</feature>
<sequence length="1527" mass="174789">FLHTIVDDKRLSAEEMDERRRQNIAYEYLCHLEEAKRWMEVCLEEELPPTTELEEGLRNGVYLAKLAKFFAPNVVSGKKIYDVEQTRYKRSGLHFRHTDNTVQWLRAMESIGLPKIFYPETTDVYDRKNIPRMIYCIHALSLYLFKLGLAPQIQDLLGKVDFTEEEISNMRKELEKYGIQMPPFSKIGGILASELSVDEAALHAAVIAINEAIEKGIAEQTIATLRNPNAMLLNVDEELAQDYQNELFEAKRRKESNARLKNGTISEEERDVYEELLTQAEIQGNINKINKLIAVDNINTAIRNCDPSKTLVALMKPEAQLPVVHSFAAAVYQTELFNLQQQNAVNYLAYDELSIAVEMLSAVVLLNQALENKDILNTKNHLRNPCIGFNNLEEENFQRYADTLLSIKSEASSQGQDYLSWNDIQNCIDMVNIQIQEENERIIAIGNINEAIDQGNPEKTLETLLLPSAKLQDVRPVNARHYQDVLHDAKAQKCKVRALTVAVLAVGTSMINKSLEKGDSQPILMILQTKFGLRVIPECAEIYFRNLSEAKNLKIREDSNESPWIKLVMKNRYNYYYNVETEESACVAPEGVVPKTSWLTGAEIQSIVGQVTADYNREQLWLANENLIVELQARARGFLVRKNYQERKAYLQNQEPSAIKIQAYWKGFKQRKSYVDRLKVLQGNVAAIVKVRSHCVLGPEYALSLVLGCSVLCQLTRLFTSTIVGAENPPLTVLRKFAYLLDQSDLDFQEELEVTRLREEVVTKIRSNQQLEKDLNLMDIKIGLLVKNRITLQDVVLHNKKLNKKSKSQLEEMVMVDKQGIKGLSKERRKKLEAYQNLFYLLQTNPTYLAKLIFQMPQNKSTKFMDTVIFTLYNYASNQREEYLLLKLFKTALEEEIHSKVDQIQDIVTGNPTVIKMVVSFNRGARGQNTLRQLLAPVVKEIMEDKSLIINTSPVDVYKSWVNQLEMQTGEASKLPYDVTTEQALTHTEVVSKLESSIQSLRAVTDKVLMSIFSSLNMMPYGMRYIAKVLKSSLHEKFPDATEDELLKIVGNLLYYRYMNPAIVAPDGFDIIDMTAGGQIHPDQRRNLGCVAKVLQHAASNKLFEGESEHLSSMNTYLSLTYQKFRNFFQAACDVPEPEEKFNIDEYSDMVTLSKPVIYISIEEIINTHSLLLEHQDAIATEPNDLLNELLEGLGPVPDVESFLGEGAVDPNDPNRESTLNQLAKTEISLSLTSKYELREGEDQDLKSLMIKTKRLIVDVIRTQPGDTLLEILETPATAQQESEHLKVVEKRAILDSKTPEKMKHSQRIFEDGQLPIEQKKRKIQRNLRTLEQAGLVSSTTKYQEIINEIAKDIRNQRRYRHHRKAELVKLQQTLNALNSKTAFYEEQINYYNTYIKTCLDNLTRKNSRRSIKLDGKEEVKGSKKLKQTSLKYTAARLHEKGVILEIEDLQANQFKNVLFDITPGEEVGDFEIKAKFLGVEMEKVQLHFQDLLQMQYEGVAVMKMFDKAKVNVNLLIFLLNKKFYGK</sequence>
<dbReference type="GO" id="GO:0051015">
    <property type="term" value="F:actin filament binding"/>
    <property type="evidence" value="ECO:0007669"/>
    <property type="project" value="TreeGrafter"/>
</dbReference>
<dbReference type="CDD" id="cd05131">
    <property type="entry name" value="RasGAP_IQGAP2"/>
    <property type="match status" value="1"/>
</dbReference>
<dbReference type="InterPro" id="IPR001715">
    <property type="entry name" value="CH_dom"/>
</dbReference>
<dbReference type="SUPFAM" id="SSF47576">
    <property type="entry name" value="Calponin-homology domain, CH-domain"/>
    <property type="match status" value="1"/>
</dbReference>
<dbReference type="Pfam" id="PF00612">
    <property type="entry name" value="IQ"/>
    <property type="match status" value="2"/>
</dbReference>
<dbReference type="SMART" id="SM00015">
    <property type="entry name" value="IQ"/>
    <property type="match status" value="2"/>
</dbReference>
<evidence type="ECO:0000313" key="7">
    <source>
        <dbReference type="Ensembl" id="ENSOSUP00000023403.1"/>
    </source>
</evidence>
<dbReference type="Ensembl" id="ENSOSUT00000024112.1">
    <property type="protein sequence ID" value="ENSOSUP00000023403.1"/>
    <property type="gene ID" value="ENSOSUG00000015946.1"/>
</dbReference>
<dbReference type="Proteomes" id="UP000694552">
    <property type="component" value="Unplaced"/>
</dbReference>
<dbReference type="SMART" id="SM00033">
    <property type="entry name" value="CH"/>
    <property type="match status" value="1"/>
</dbReference>
<dbReference type="PROSITE" id="PS00509">
    <property type="entry name" value="RAS_GTPASE_ACTIV_1"/>
    <property type="match status" value="1"/>
</dbReference>
<dbReference type="Pfam" id="PF03836">
    <property type="entry name" value="RasGAP_C"/>
    <property type="match status" value="1"/>
</dbReference>
<evidence type="ECO:0000259" key="6">
    <source>
        <dbReference type="PROSITE" id="PS50021"/>
    </source>
</evidence>
<dbReference type="PROSITE" id="PS50096">
    <property type="entry name" value="IQ"/>
    <property type="match status" value="2"/>
</dbReference>
<dbReference type="GO" id="GO:1903479">
    <property type="term" value="P:mitotic actomyosin contractile ring assembly actin filament organization"/>
    <property type="evidence" value="ECO:0007669"/>
    <property type="project" value="TreeGrafter"/>
</dbReference>
<dbReference type="FunFam" id="1.10.506.10:FF:000004">
    <property type="entry name" value="IQ motif containing GTPase activating protein 1"/>
    <property type="match status" value="1"/>
</dbReference>
<dbReference type="PANTHER" id="PTHR14149">
    <property type="entry name" value="RAS GTPASE-ACTIVATING PROTEIN WITH IQ MOTIF"/>
    <property type="match status" value="1"/>
</dbReference>
<proteinExistence type="predicted"/>
<dbReference type="Gene3D" id="1.10.418.10">
    <property type="entry name" value="Calponin-like domain"/>
    <property type="match status" value="1"/>
</dbReference>
<dbReference type="InterPro" id="IPR036872">
    <property type="entry name" value="CH_dom_sf"/>
</dbReference>
<evidence type="ECO:0000259" key="5">
    <source>
        <dbReference type="PROSITE" id="PS50018"/>
    </source>
</evidence>
<keyword evidence="3" id="KW-0112">Calmodulin-binding</keyword>
<feature type="domain" description="Calponin-homology (CH)" evidence="6">
    <location>
        <begin position="29"/>
        <end position="144"/>
    </location>
</feature>
<feature type="coiled-coil region" evidence="4">
    <location>
        <begin position="153"/>
        <end position="180"/>
    </location>
</feature>
<evidence type="ECO:0000256" key="2">
    <source>
        <dbReference type="ARBA" id="ARBA00022737"/>
    </source>
</evidence>
<dbReference type="SUPFAM" id="SSF143885">
    <property type="entry name" value="RGC domain-like"/>
    <property type="match status" value="1"/>
</dbReference>